<reference evidence="9" key="1">
    <citation type="submission" date="2012-12" db="EMBL/GenBank/DDBJ databases">
        <authorList>
            <person name="Hellsten U."/>
            <person name="Grimwood J."/>
            <person name="Chapman J.A."/>
            <person name="Shapiro H."/>
            <person name="Aerts A."/>
            <person name="Otillar R.P."/>
            <person name="Terry A.Y."/>
            <person name="Boore J.L."/>
            <person name="Simakov O."/>
            <person name="Marletaz F."/>
            <person name="Cho S.-J."/>
            <person name="Edsinger-Gonzales E."/>
            <person name="Havlak P."/>
            <person name="Kuo D.-H."/>
            <person name="Larsson T."/>
            <person name="Lv J."/>
            <person name="Arendt D."/>
            <person name="Savage R."/>
            <person name="Osoegawa K."/>
            <person name="de Jong P."/>
            <person name="Lindberg D.R."/>
            <person name="Seaver E.C."/>
            <person name="Weisblat D.A."/>
            <person name="Putnam N.H."/>
            <person name="Grigoriev I.V."/>
            <person name="Rokhsar D.S."/>
        </authorList>
    </citation>
    <scope>NUCLEOTIDE SEQUENCE</scope>
    <source>
        <strain evidence="9">I ESC-2004</strain>
    </source>
</reference>
<dbReference type="AlphaFoldDB" id="R7TR50"/>
<comment type="subcellular location">
    <subcellularLocation>
        <location evidence="1">Membrane</location>
    </subcellularLocation>
</comment>
<reference evidence="7 9" key="2">
    <citation type="journal article" date="2013" name="Nature">
        <title>Insights into bilaterian evolution from three spiralian genomes.</title>
        <authorList>
            <person name="Simakov O."/>
            <person name="Marletaz F."/>
            <person name="Cho S.J."/>
            <person name="Edsinger-Gonzales E."/>
            <person name="Havlak P."/>
            <person name="Hellsten U."/>
            <person name="Kuo D.H."/>
            <person name="Larsson T."/>
            <person name="Lv J."/>
            <person name="Arendt D."/>
            <person name="Savage R."/>
            <person name="Osoegawa K."/>
            <person name="de Jong P."/>
            <person name="Grimwood J."/>
            <person name="Chapman J.A."/>
            <person name="Shapiro H."/>
            <person name="Aerts A."/>
            <person name="Otillar R.P."/>
            <person name="Terry A.Y."/>
            <person name="Boore J.L."/>
            <person name="Grigoriev I.V."/>
            <person name="Lindberg D.R."/>
            <person name="Seaver E.C."/>
            <person name="Weisblat D.A."/>
            <person name="Putnam N.H."/>
            <person name="Rokhsar D.S."/>
        </authorList>
    </citation>
    <scope>NUCLEOTIDE SEQUENCE</scope>
    <source>
        <strain evidence="7 9">I ESC-2004</strain>
    </source>
</reference>
<reference evidence="8" key="3">
    <citation type="submission" date="2015-06" db="UniProtKB">
        <authorList>
            <consortium name="EnsemblMetazoa"/>
        </authorList>
    </citation>
    <scope>IDENTIFICATION</scope>
</reference>
<protein>
    <recommendedName>
        <fullName evidence="6">TIR domain-containing protein</fullName>
    </recommendedName>
</protein>
<dbReference type="Pfam" id="PF13676">
    <property type="entry name" value="TIR_2"/>
    <property type="match status" value="1"/>
</dbReference>
<evidence type="ECO:0000256" key="3">
    <source>
        <dbReference type="ARBA" id="ARBA00022729"/>
    </source>
</evidence>
<dbReference type="SUPFAM" id="SSF52200">
    <property type="entry name" value="Toll/Interleukin receptor TIR domain"/>
    <property type="match status" value="1"/>
</dbReference>
<keyword evidence="3" id="KW-0732">Signal</keyword>
<dbReference type="PANTHER" id="PTHR24365:SF541">
    <property type="entry name" value="PROTEIN TOLL-RELATED"/>
    <property type="match status" value="1"/>
</dbReference>
<evidence type="ECO:0000256" key="5">
    <source>
        <dbReference type="ARBA" id="ARBA00023136"/>
    </source>
</evidence>
<dbReference type="STRING" id="283909.R7TR50"/>
<dbReference type="Gene3D" id="3.40.50.10140">
    <property type="entry name" value="Toll/interleukin-1 receptor homology (TIR) domain"/>
    <property type="match status" value="1"/>
</dbReference>
<accession>R7TR50</accession>
<dbReference type="InterPro" id="IPR000157">
    <property type="entry name" value="TIR_dom"/>
</dbReference>
<gene>
    <name evidence="7" type="ORF">CAPTEDRAFT_130376</name>
</gene>
<dbReference type="Proteomes" id="UP000014760">
    <property type="component" value="Unassembled WGS sequence"/>
</dbReference>
<dbReference type="GO" id="GO:0007165">
    <property type="term" value="P:signal transduction"/>
    <property type="evidence" value="ECO:0007669"/>
    <property type="project" value="InterPro"/>
</dbReference>
<sequence>MFDGEYDAFVSFAWDDREAVRTVSESLEGEHGFSCCLHDRDFHPAQPFLDQMGRSMDASRRVLCFLSPDFVKSKYCVWEFKHSFEEDDLRGMRRLVAILLEPVNDTDFDKTNEVVRKYISKFTYLDINDPDFMVKLLRIMARGKG</sequence>
<keyword evidence="2" id="KW-0812">Transmembrane</keyword>
<dbReference type="GO" id="GO:0038023">
    <property type="term" value="F:signaling receptor activity"/>
    <property type="evidence" value="ECO:0007669"/>
    <property type="project" value="TreeGrafter"/>
</dbReference>
<dbReference type="OMA" id="IDANCMS"/>
<keyword evidence="9" id="KW-1185">Reference proteome</keyword>
<evidence type="ECO:0000313" key="9">
    <source>
        <dbReference type="Proteomes" id="UP000014760"/>
    </source>
</evidence>
<proteinExistence type="predicted"/>
<evidence type="ECO:0000313" key="8">
    <source>
        <dbReference type="EnsemblMetazoa" id="CapteP130376"/>
    </source>
</evidence>
<evidence type="ECO:0000256" key="1">
    <source>
        <dbReference type="ARBA" id="ARBA00004370"/>
    </source>
</evidence>
<dbReference type="SMART" id="SM00255">
    <property type="entry name" value="TIR"/>
    <property type="match status" value="1"/>
</dbReference>
<dbReference type="PANTHER" id="PTHR24365">
    <property type="entry name" value="TOLL-LIKE RECEPTOR"/>
    <property type="match status" value="1"/>
</dbReference>
<dbReference type="InterPro" id="IPR035897">
    <property type="entry name" value="Toll_tir_struct_dom_sf"/>
</dbReference>
<dbReference type="EMBL" id="AMQN01011501">
    <property type="status" value="NOT_ANNOTATED_CDS"/>
    <property type="molecule type" value="Genomic_DNA"/>
</dbReference>
<dbReference type="HOGENOM" id="CLU_053932_3_1_1"/>
<keyword evidence="4" id="KW-1133">Transmembrane helix</keyword>
<dbReference type="EMBL" id="KB308905">
    <property type="protein sequence ID" value="ELT96134.1"/>
    <property type="molecule type" value="Genomic_DNA"/>
</dbReference>
<dbReference type="GO" id="GO:0005886">
    <property type="term" value="C:plasma membrane"/>
    <property type="evidence" value="ECO:0007669"/>
    <property type="project" value="TreeGrafter"/>
</dbReference>
<dbReference type="PRINTS" id="PR01537">
    <property type="entry name" value="INTRLKN1R1F"/>
</dbReference>
<keyword evidence="5" id="KW-0472">Membrane</keyword>
<dbReference type="EnsemblMetazoa" id="CapteT130376">
    <property type="protein sequence ID" value="CapteP130376"/>
    <property type="gene ID" value="CapteG130376"/>
</dbReference>
<evidence type="ECO:0000256" key="4">
    <source>
        <dbReference type="ARBA" id="ARBA00022989"/>
    </source>
</evidence>
<evidence type="ECO:0000256" key="2">
    <source>
        <dbReference type="ARBA" id="ARBA00022692"/>
    </source>
</evidence>
<dbReference type="OrthoDB" id="1421090at2759"/>
<evidence type="ECO:0000313" key="7">
    <source>
        <dbReference type="EMBL" id="ELT96134.1"/>
    </source>
</evidence>
<feature type="domain" description="TIR" evidence="6">
    <location>
        <begin position="4"/>
        <end position="145"/>
    </location>
</feature>
<dbReference type="PROSITE" id="PS50104">
    <property type="entry name" value="TIR"/>
    <property type="match status" value="1"/>
</dbReference>
<organism evidence="7">
    <name type="scientific">Capitella teleta</name>
    <name type="common">Polychaete worm</name>
    <dbReference type="NCBI Taxonomy" id="283909"/>
    <lineage>
        <taxon>Eukaryota</taxon>
        <taxon>Metazoa</taxon>
        <taxon>Spiralia</taxon>
        <taxon>Lophotrochozoa</taxon>
        <taxon>Annelida</taxon>
        <taxon>Polychaeta</taxon>
        <taxon>Sedentaria</taxon>
        <taxon>Scolecida</taxon>
        <taxon>Capitellidae</taxon>
        <taxon>Capitella</taxon>
    </lineage>
</organism>
<evidence type="ECO:0000259" key="6">
    <source>
        <dbReference type="PROSITE" id="PS50104"/>
    </source>
</evidence>
<name>R7TR50_CAPTE</name>